<name>A0A7W1YGE0_9LIST</name>
<proteinExistence type="predicted"/>
<dbReference type="RefSeq" id="WP_181676722.1">
    <property type="nucleotide sequence ID" value="NZ_JABJVM010000008.1"/>
</dbReference>
<evidence type="ECO:0000313" key="2">
    <source>
        <dbReference type="Proteomes" id="UP000548787"/>
    </source>
</evidence>
<accession>A0A7W1YGE0</accession>
<keyword evidence="2" id="KW-1185">Reference proteome</keyword>
<dbReference type="Proteomes" id="UP000548787">
    <property type="component" value="Unassembled WGS sequence"/>
</dbReference>
<protein>
    <submittedName>
        <fullName evidence="1">Uncharacterized protein</fullName>
    </submittedName>
</protein>
<dbReference type="EMBL" id="JABJVM010000008">
    <property type="protein sequence ID" value="MBA3926567.1"/>
    <property type="molecule type" value="Genomic_DNA"/>
</dbReference>
<dbReference type="AlphaFoldDB" id="A0A7W1YGE0"/>
<sequence>MSFEQLDLFTETEEPETTIQHVGEPCTQLNVLLAIKEIQALTGRKIVATHGCYRGKTAYHPESEYKSFFKFETGICYVDEFLQLWIINGNPKKRLYNKAGVLSDGVRL</sequence>
<organism evidence="1 2">
    <name type="scientific">Listeria rustica</name>
    <dbReference type="NCBI Taxonomy" id="2713503"/>
    <lineage>
        <taxon>Bacteria</taxon>
        <taxon>Bacillati</taxon>
        <taxon>Bacillota</taxon>
        <taxon>Bacilli</taxon>
        <taxon>Bacillales</taxon>
        <taxon>Listeriaceae</taxon>
        <taxon>Listeria</taxon>
    </lineage>
</organism>
<comment type="caution">
    <text evidence="1">The sequence shown here is derived from an EMBL/GenBank/DDBJ whole genome shotgun (WGS) entry which is preliminary data.</text>
</comment>
<reference evidence="1 2" key="1">
    <citation type="submission" date="2020-08" db="EMBL/GenBank/DDBJ databases">
        <title>Listeria ohnekaius sp. nov. and Listeria portnoyii sp. nov. isolated from non-agricultural and natural environments.</title>
        <authorList>
            <person name="Weller D."/>
            <person name="Belias A.M."/>
            <person name="Liao J."/>
            <person name="Guo S."/>
            <person name="Orsi R.H."/>
            <person name="Wiedmann M."/>
        </authorList>
    </citation>
    <scope>NUCLEOTIDE SEQUENCE [LARGE SCALE GENOMIC DNA]</scope>
    <source>
        <strain evidence="1 2">FSL W9-0585</strain>
    </source>
</reference>
<evidence type="ECO:0000313" key="1">
    <source>
        <dbReference type="EMBL" id="MBA3926567.1"/>
    </source>
</evidence>
<gene>
    <name evidence="1" type="ORF">HPK16_09445</name>
</gene>